<protein>
    <submittedName>
        <fullName evidence="8">DNA repair protein RadC</fullName>
    </submittedName>
</protein>
<evidence type="ECO:0000256" key="1">
    <source>
        <dbReference type="ARBA" id="ARBA00022670"/>
    </source>
</evidence>
<proteinExistence type="inferred from homology"/>
<dbReference type="InterPro" id="IPR001405">
    <property type="entry name" value="UPF0758"/>
</dbReference>
<dbReference type="InterPro" id="IPR046778">
    <property type="entry name" value="UPF0758_N"/>
</dbReference>
<keyword evidence="3" id="KW-0378">Hydrolase</keyword>
<dbReference type="RefSeq" id="WP_370396112.1">
    <property type="nucleotide sequence ID" value="NZ_JALBUT010000001.1"/>
</dbReference>
<dbReference type="PROSITE" id="PS50249">
    <property type="entry name" value="MPN"/>
    <property type="match status" value="1"/>
</dbReference>
<evidence type="ECO:0000259" key="7">
    <source>
        <dbReference type="PROSITE" id="PS50249"/>
    </source>
</evidence>
<dbReference type="InterPro" id="IPR037518">
    <property type="entry name" value="MPN"/>
</dbReference>
<evidence type="ECO:0000313" key="9">
    <source>
        <dbReference type="Proteomes" id="UP001275932"/>
    </source>
</evidence>
<comment type="caution">
    <text evidence="8">The sequence shown here is derived from an EMBL/GenBank/DDBJ whole genome shotgun (WGS) entry which is preliminary data.</text>
</comment>
<dbReference type="NCBIfam" id="TIGR00608">
    <property type="entry name" value="radc"/>
    <property type="match status" value="1"/>
</dbReference>
<keyword evidence="4" id="KW-0862">Zinc</keyword>
<evidence type="ECO:0000256" key="6">
    <source>
        <dbReference type="RuleBase" id="RU003797"/>
    </source>
</evidence>
<evidence type="ECO:0000256" key="2">
    <source>
        <dbReference type="ARBA" id="ARBA00022723"/>
    </source>
</evidence>
<dbReference type="Pfam" id="PF20582">
    <property type="entry name" value="UPF0758_N"/>
    <property type="match status" value="1"/>
</dbReference>
<dbReference type="PANTHER" id="PTHR30471:SF3">
    <property type="entry name" value="UPF0758 PROTEIN YEES-RELATED"/>
    <property type="match status" value="1"/>
</dbReference>
<name>A0ABU4WDN3_9BACT</name>
<evidence type="ECO:0000256" key="5">
    <source>
        <dbReference type="ARBA" id="ARBA00023049"/>
    </source>
</evidence>
<keyword evidence="1" id="KW-0645">Protease</keyword>
<reference evidence="8 9" key="1">
    <citation type="submission" date="2022-03" db="EMBL/GenBank/DDBJ databases">
        <title>Novel taxa within the pig intestine.</title>
        <authorList>
            <person name="Wylensek D."/>
            <person name="Bishof K."/>
            <person name="Afrizal A."/>
            <person name="Clavel T."/>
        </authorList>
    </citation>
    <scope>NUCLEOTIDE SEQUENCE [LARGE SCALE GENOMIC DNA]</scope>
    <source>
        <strain evidence="8 9">CLA-KB-P66</strain>
    </source>
</reference>
<gene>
    <name evidence="8" type="primary">radC</name>
    <name evidence="8" type="ORF">MOX91_00485</name>
</gene>
<sequence>MNDKSSDNLGHRLRLRDRFLNGGVSALAEYEIVELVLMFAIPRKDVKPIAKKLIQKYGGLKQILNADKNELMGIEGLGEHSVCLIKLMRDLIPLYHLQTLEKTPIELDSVDKLIEFFRARIEGIKNEVLEMACFDSELRLIENGAIRLFEGSSNTAKADIRRIIEIAIKFGASSIVIAHNHPNGDARPSYEDIAFTRKLSLACRPIALNFIEHLIVAKNATFSFRRDGYFDSLYGTSVPEDCGDEISNVASPVKRLKI</sequence>
<accession>A0ABU4WDN3</accession>
<keyword evidence="2" id="KW-0479">Metal-binding</keyword>
<dbReference type="InterPro" id="IPR025657">
    <property type="entry name" value="RadC_JAB"/>
</dbReference>
<dbReference type="Gene3D" id="1.10.150.20">
    <property type="entry name" value="5' to 3' exonuclease, C-terminal subdomain"/>
    <property type="match status" value="1"/>
</dbReference>
<dbReference type="Pfam" id="PF04002">
    <property type="entry name" value="RadC"/>
    <property type="match status" value="1"/>
</dbReference>
<dbReference type="Proteomes" id="UP001275932">
    <property type="component" value="Unassembled WGS sequence"/>
</dbReference>
<organism evidence="8 9">
    <name type="scientific">Intestinicryptomonas porci</name>
    <dbReference type="NCBI Taxonomy" id="2926320"/>
    <lineage>
        <taxon>Bacteria</taxon>
        <taxon>Pseudomonadati</taxon>
        <taxon>Verrucomicrobiota</taxon>
        <taxon>Opitutia</taxon>
        <taxon>Opitutales</taxon>
        <taxon>Intestinicryptomonaceae</taxon>
        <taxon>Intestinicryptomonas</taxon>
    </lineage>
</organism>
<dbReference type="SUPFAM" id="SSF102712">
    <property type="entry name" value="JAB1/MPN domain"/>
    <property type="match status" value="1"/>
</dbReference>
<evidence type="ECO:0000313" key="8">
    <source>
        <dbReference type="EMBL" id="MDX8414662.1"/>
    </source>
</evidence>
<keyword evidence="5" id="KW-0482">Metalloprotease</keyword>
<dbReference type="SUPFAM" id="SSF47781">
    <property type="entry name" value="RuvA domain 2-like"/>
    <property type="match status" value="1"/>
</dbReference>
<evidence type="ECO:0000256" key="4">
    <source>
        <dbReference type="ARBA" id="ARBA00022833"/>
    </source>
</evidence>
<dbReference type="InterPro" id="IPR010994">
    <property type="entry name" value="RuvA_2-like"/>
</dbReference>
<dbReference type="CDD" id="cd08071">
    <property type="entry name" value="MPN_DUF2466"/>
    <property type="match status" value="1"/>
</dbReference>
<dbReference type="PANTHER" id="PTHR30471">
    <property type="entry name" value="DNA REPAIR PROTEIN RADC"/>
    <property type="match status" value="1"/>
</dbReference>
<feature type="domain" description="MPN" evidence="7">
    <location>
        <begin position="106"/>
        <end position="230"/>
    </location>
</feature>
<evidence type="ECO:0000256" key="3">
    <source>
        <dbReference type="ARBA" id="ARBA00022801"/>
    </source>
</evidence>
<dbReference type="Gene3D" id="3.40.140.10">
    <property type="entry name" value="Cytidine Deaminase, domain 2"/>
    <property type="match status" value="1"/>
</dbReference>
<comment type="similarity">
    <text evidence="6">Belongs to the UPF0758 family.</text>
</comment>
<keyword evidence="9" id="KW-1185">Reference proteome</keyword>
<dbReference type="EMBL" id="JALBUT010000001">
    <property type="protein sequence ID" value="MDX8414662.1"/>
    <property type="molecule type" value="Genomic_DNA"/>
</dbReference>